<evidence type="ECO:0000256" key="1">
    <source>
        <dbReference type="SAM" id="SignalP"/>
    </source>
</evidence>
<proteinExistence type="predicted"/>
<dbReference type="STRING" id="135651.G0N6C3"/>
<sequence>MCRLAIIALLIVVLLSVHGQDIPPFLKRATPGQIESYKRLIQANGHLKEAALDAKIAAWAKQQGGKVLADYNDYINFIKSQG</sequence>
<dbReference type="EMBL" id="GL379843">
    <property type="protein sequence ID" value="EGT53694.1"/>
    <property type="molecule type" value="Genomic_DNA"/>
</dbReference>
<evidence type="ECO:0000313" key="2">
    <source>
        <dbReference type="EMBL" id="EGT53694.1"/>
    </source>
</evidence>
<dbReference type="Proteomes" id="UP000008068">
    <property type="component" value="Unassembled WGS sequence"/>
</dbReference>
<dbReference type="HOGENOM" id="CLU_2560332_0_0_1"/>
<reference evidence="3" key="1">
    <citation type="submission" date="2011-07" db="EMBL/GenBank/DDBJ databases">
        <authorList>
            <consortium name="Caenorhabditis brenneri Sequencing and Analysis Consortium"/>
            <person name="Wilson R.K."/>
        </authorList>
    </citation>
    <scope>NUCLEOTIDE SEQUENCE [LARGE SCALE GENOMIC DNA]</scope>
    <source>
        <strain evidence="3">PB2801</strain>
    </source>
</reference>
<accession>G0N6C3</accession>
<evidence type="ECO:0008006" key="4">
    <source>
        <dbReference type="Google" id="ProtNLM"/>
    </source>
</evidence>
<name>G0N6C3_CAEBE</name>
<organism evidence="3">
    <name type="scientific">Caenorhabditis brenneri</name>
    <name type="common">Nematode worm</name>
    <dbReference type="NCBI Taxonomy" id="135651"/>
    <lineage>
        <taxon>Eukaryota</taxon>
        <taxon>Metazoa</taxon>
        <taxon>Ecdysozoa</taxon>
        <taxon>Nematoda</taxon>
        <taxon>Chromadorea</taxon>
        <taxon>Rhabditida</taxon>
        <taxon>Rhabditina</taxon>
        <taxon>Rhabditomorpha</taxon>
        <taxon>Rhabditoidea</taxon>
        <taxon>Rhabditidae</taxon>
        <taxon>Peloderinae</taxon>
        <taxon>Caenorhabditis</taxon>
    </lineage>
</organism>
<keyword evidence="3" id="KW-1185">Reference proteome</keyword>
<gene>
    <name evidence="2" type="ORF">CAEBREN_08365</name>
</gene>
<protein>
    <recommendedName>
        <fullName evidence="4">SXP/RAL-2 family protein Ani s 5-like cation-binding domain-containing protein</fullName>
    </recommendedName>
</protein>
<feature type="signal peptide" evidence="1">
    <location>
        <begin position="1"/>
        <end position="19"/>
    </location>
</feature>
<dbReference type="InParanoid" id="G0N6C3"/>
<evidence type="ECO:0000313" key="3">
    <source>
        <dbReference type="Proteomes" id="UP000008068"/>
    </source>
</evidence>
<keyword evidence="1" id="KW-0732">Signal</keyword>
<dbReference type="AlphaFoldDB" id="G0N6C3"/>
<feature type="chain" id="PRO_5003405281" description="SXP/RAL-2 family protein Ani s 5-like cation-binding domain-containing protein" evidence="1">
    <location>
        <begin position="20"/>
        <end position="82"/>
    </location>
</feature>